<feature type="transmembrane region" description="Helical" evidence="1">
    <location>
        <begin position="249"/>
        <end position="269"/>
    </location>
</feature>
<organism evidence="3 4">
    <name type="scientific">Caulobacter ginsengisoli</name>
    <dbReference type="NCBI Taxonomy" id="400775"/>
    <lineage>
        <taxon>Bacteria</taxon>
        <taxon>Pseudomonadati</taxon>
        <taxon>Pseudomonadota</taxon>
        <taxon>Alphaproteobacteria</taxon>
        <taxon>Caulobacterales</taxon>
        <taxon>Caulobacteraceae</taxon>
        <taxon>Caulobacter</taxon>
    </lineage>
</organism>
<feature type="transmembrane region" description="Helical" evidence="1">
    <location>
        <begin position="71"/>
        <end position="93"/>
    </location>
</feature>
<dbReference type="SUPFAM" id="SSF103481">
    <property type="entry name" value="Multidrug resistance efflux transporter EmrE"/>
    <property type="match status" value="2"/>
</dbReference>
<evidence type="ECO:0000256" key="1">
    <source>
        <dbReference type="SAM" id="Phobius"/>
    </source>
</evidence>
<feature type="domain" description="EamA" evidence="2">
    <location>
        <begin position="159"/>
        <end position="290"/>
    </location>
</feature>
<proteinExistence type="predicted"/>
<dbReference type="InterPro" id="IPR000620">
    <property type="entry name" value="EamA_dom"/>
</dbReference>
<keyword evidence="4" id="KW-1185">Reference proteome</keyword>
<feature type="transmembrane region" description="Helical" evidence="1">
    <location>
        <begin position="128"/>
        <end position="144"/>
    </location>
</feature>
<feature type="transmembrane region" description="Helical" evidence="1">
    <location>
        <begin position="188"/>
        <end position="208"/>
    </location>
</feature>
<keyword evidence="1" id="KW-0472">Membrane</keyword>
<comment type="caution">
    <text evidence="3">The sequence shown here is derived from an EMBL/GenBank/DDBJ whole genome shotgun (WGS) entry which is preliminary data.</text>
</comment>
<feature type="transmembrane region" description="Helical" evidence="1">
    <location>
        <begin position="99"/>
        <end position="121"/>
    </location>
</feature>
<dbReference type="PROSITE" id="PS51257">
    <property type="entry name" value="PROKAR_LIPOPROTEIN"/>
    <property type="match status" value="1"/>
</dbReference>
<accession>A0ABU0IV19</accession>
<keyword evidence="1" id="KW-0812">Transmembrane</keyword>
<dbReference type="RefSeq" id="WP_307351526.1">
    <property type="nucleotide sequence ID" value="NZ_JAUSVS010000008.1"/>
</dbReference>
<dbReference type="EMBL" id="JAUSVS010000008">
    <property type="protein sequence ID" value="MDQ0465862.1"/>
    <property type="molecule type" value="Genomic_DNA"/>
</dbReference>
<dbReference type="Proteomes" id="UP001228905">
    <property type="component" value="Unassembled WGS sequence"/>
</dbReference>
<feature type="transmembrane region" description="Helical" evidence="1">
    <location>
        <begin position="275"/>
        <end position="296"/>
    </location>
</feature>
<sequence>MTNSRGPDSSRIWAVAAVLAGACIIGTVPVLVRLTETGPAAAGFWRMLLAVPMLLPFLWRKSDRPTPGIALPDWALIGAGLFFAGDLAFWHYGIGFTSVANATVLANLTPIVVTFVGWLIYREKPAGLFLAGLALGMGGAWMLAEARTSGHAPGSNPPLGDLLSAITALWYAGYFITVRKAREQRGVVAVMFWSSAVSALALGLVMLILREQVWPASVAGWWACIGLAVAHCTGQGAIAWALGRLPTATASVVVLIQPAVAAALGWRLFGETISPLQGLGAAAILAGVALAQWAAARQARAQ</sequence>
<feature type="transmembrane region" description="Helical" evidence="1">
    <location>
        <begin position="12"/>
        <end position="32"/>
    </location>
</feature>
<feature type="transmembrane region" description="Helical" evidence="1">
    <location>
        <begin position="38"/>
        <end position="59"/>
    </location>
</feature>
<feature type="domain" description="EamA" evidence="2">
    <location>
        <begin position="13"/>
        <end position="143"/>
    </location>
</feature>
<evidence type="ECO:0000313" key="3">
    <source>
        <dbReference type="EMBL" id="MDQ0465862.1"/>
    </source>
</evidence>
<reference evidence="3 4" key="1">
    <citation type="submission" date="2023-07" db="EMBL/GenBank/DDBJ databases">
        <title>Genomic Encyclopedia of Type Strains, Phase IV (KMG-IV): sequencing the most valuable type-strain genomes for metagenomic binning, comparative biology and taxonomic classification.</title>
        <authorList>
            <person name="Goeker M."/>
        </authorList>
    </citation>
    <scope>NUCLEOTIDE SEQUENCE [LARGE SCALE GENOMIC DNA]</scope>
    <source>
        <strain evidence="3 4">DSM 18695</strain>
    </source>
</reference>
<dbReference type="Gene3D" id="1.10.3730.20">
    <property type="match status" value="1"/>
</dbReference>
<feature type="transmembrane region" description="Helical" evidence="1">
    <location>
        <begin position="159"/>
        <end position="176"/>
    </location>
</feature>
<name>A0ABU0IV19_9CAUL</name>
<gene>
    <name evidence="3" type="ORF">QO010_003654</name>
</gene>
<dbReference type="PANTHER" id="PTHR22911">
    <property type="entry name" value="ACYL-MALONYL CONDENSING ENZYME-RELATED"/>
    <property type="match status" value="1"/>
</dbReference>
<dbReference type="InterPro" id="IPR037185">
    <property type="entry name" value="EmrE-like"/>
</dbReference>
<dbReference type="Pfam" id="PF00892">
    <property type="entry name" value="EamA"/>
    <property type="match status" value="2"/>
</dbReference>
<evidence type="ECO:0000259" key="2">
    <source>
        <dbReference type="Pfam" id="PF00892"/>
    </source>
</evidence>
<keyword evidence="1" id="KW-1133">Transmembrane helix</keyword>
<evidence type="ECO:0000313" key="4">
    <source>
        <dbReference type="Proteomes" id="UP001228905"/>
    </source>
</evidence>
<protein>
    <submittedName>
        <fullName evidence="3">Drug/metabolite transporter (DMT)-like permease</fullName>
    </submittedName>
</protein>
<feature type="transmembrane region" description="Helical" evidence="1">
    <location>
        <begin position="220"/>
        <end position="242"/>
    </location>
</feature>